<dbReference type="RefSeq" id="WP_349151839.1">
    <property type="nucleotide sequence ID" value="NZ_JBBMEO010000003.1"/>
</dbReference>
<dbReference type="EMBL" id="JBBMEO010000003">
    <property type="protein sequence ID" value="MEQ2361334.1"/>
    <property type="molecule type" value="Genomic_DNA"/>
</dbReference>
<organism evidence="1 2">
    <name type="scientific">Faecalibacterium tardum</name>
    <dbReference type="NCBI Taxonomy" id="3133156"/>
    <lineage>
        <taxon>Bacteria</taxon>
        <taxon>Bacillati</taxon>
        <taxon>Bacillota</taxon>
        <taxon>Clostridia</taxon>
        <taxon>Eubacteriales</taxon>
        <taxon>Oscillospiraceae</taxon>
        <taxon>Faecalibacterium</taxon>
    </lineage>
</organism>
<accession>A0ABV1AWR8</accession>
<proteinExistence type="predicted"/>
<gene>
    <name evidence="1" type="ORF">WMO44_04105</name>
</gene>
<reference evidence="1 2" key="1">
    <citation type="submission" date="2024-03" db="EMBL/GenBank/DDBJ databases">
        <title>Human intestinal bacterial collection.</title>
        <authorList>
            <person name="Pauvert C."/>
            <person name="Hitch T.C.A."/>
            <person name="Clavel T."/>
        </authorList>
    </citation>
    <scope>NUCLEOTIDE SEQUENCE [LARGE SCALE GENOMIC DNA]</scope>
    <source>
        <strain evidence="1 2">CLA-AA-H175</strain>
    </source>
</reference>
<protein>
    <submittedName>
        <fullName evidence="1">Uncharacterized protein</fullName>
    </submittedName>
</protein>
<comment type="caution">
    <text evidence="1">The sequence shown here is derived from an EMBL/GenBank/DDBJ whole genome shotgun (WGS) entry which is preliminary data.</text>
</comment>
<evidence type="ECO:0000313" key="1">
    <source>
        <dbReference type="EMBL" id="MEQ2361334.1"/>
    </source>
</evidence>
<dbReference type="Proteomes" id="UP001457197">
    <property type="component" value="Unassembled WGS sequence"/>
</dbReference>
<name>A0ABV1AWR8_9FIRM</name>
<evidence type="ECO:0000313" key="2">
    <source>
        <dbReference type="Proteomes" id="UP001457197"/>
    </source>
</evidence>
<keyword evidence="2" id="KW-1185">Reference proteome</keyword>
<sequence length="105" mass="11872">MKEIDERYIAALDEFGFGMFRTKAGVNIYHTTSTGTFMINLNGEDFVDMLVSYAETFDPNTWVSLTVKSHSSTQDISAMLKNAQEIQMLLLQLAIKLVKISKEVE</sequence>